<keyword evidence="11" id="KW-1133">Transmembrane helix</keyword>
<dbReference type="GO" id="GO:0000049">
    <property type="term" value="F:tRNA binding"/>
    <property type="evidence" value="ECO:0007669"/>
    <property type="project" value="TreeGrafter"/>
</dbReference>
<dbReference type="InterPro" id="IPR006070">
    <property type="entry name" value="Sua5-like_dom"/>
</dbReference>
<evidence type="ECO:0000256" key="8">
    <source>
        <dbReference type="ARBA" id="ARBA00048366"/>
    </source>
</evidence>
<dbReference type="GO" id="GO:0061710">
    <property type="term" value="F:L-threonylcarbamoyladenylate synthase"/>
    <property type="evidence" value="ECO:0007669"/>
    <property type="project" value="UniProtKB-EC"/>
</dbReference>
<evidence type="ECO:0000256" key="3">
    <source>
        <dbReference type="ARBA" id="ARBA00007663"/>
    </source>
</evidence>
<comment type="subcellular location">
    <subcellularLocation>
        <location evidence="1">Cytoplasm</location>
    </subcellularLocation>
</comment>
<feature type="region of interest" description="Disordered" evidence="10">
    <location>
        <begin position="530"/>
        <end position="563"/>
    </location>
</feature>
<reference evidence="13" key="2">
    <citation type="journal article" date="2024" name="Plant">
        <title>Genomic evolution and insights into agronomic trait innovations of Sesamum species.</title>
        <authorList>
            <person name="Miao H."/>
            <person name="Wang L."/>
            <person name="Qu L."/>
            <person name="Liu H."/>
            <person name="Sun Y."/>
            <person name="Le M."/>
            <person name="Wang Q."/>
            <person name="Wei S."/>
            <person name="Zheng Y."/>
            <person name="Lin W."/>
            <person name="Duan Y."/>
            <person name="Cao H."/>
            <person name="Xiong S."/>
            <person name="Wang X."/>
            <person name="Wei L."/>
            <person name="Li C."/>
            <person name="Ma Q."/>
            <person name="Ju M."/>
            <person name="Zhao R."/>
            <person name="Li G."/>
            <person name="Mu C."/>
            <person name="Tian Q."/>
            <person name="Mei H."/>
            <person name="Zhang T."/>
            <person name="Gao T."/>
            <person name="Zhang H."/>
        </authorList>
    </citation>
    <scope>NUCLEOTIDE SEQUENCE</scope>
    <source>
        <strain evidence="13">3651</strain>
    </source>
</reference>
<evidence type="ECO:0000256" key="2">
    <source>
        <dbReference type="ARBA" id="ARBA00007265"/>
    </source>
</evidence>
<gene>
    <name evidence="13" type="ORF">Salat_2104300</name>
</gene>
<feature type="compositionally biased region" description="Polar residues" evidence="10">
    <location>
        <begin position="455"/>
        <end position="465"/>
    </location>
</feature>
<dbReference type="Proteomes" id="UP001293254">
    <property type="component" value="Unassembled WGS sequence"/>
</dbReference>
<evidence type="ECO:0000256" key="7">
    <source>
        <dbReference type="ARBA" id="ARBA00022679"/>
    </source>
</evidence>
<dbReference type="PROSITE" id="PS51163">
    <property type="entry name" value="YRDC"/>
    <property type="match status" value="1"/>
</dbReference>
<dbReference type="Gene3D" id="3.90.870.10">
    <property type="entry name" value="DHBP synthase"/>
    <property type="match status" value="2"/>
</dbReference>
<keyword evidence="9" id="KW-0694">RNA-binding</keyword>
<evidence type="ECO:0000256" key="1">
    <source>
        <dbReference type="ARBA" id="ARBA00004496"/>
    </source>
</evidence>
<dbReference type="EMBL" id="JACGWO010000008">
    <property type="protein sequence ID" value="KAK4421537.1"/>
    <property type="molecule type" value="Genomic_DNA"/>
</dbReference>
<dbReference type="InterPro" id="IPR050156">
    <property type="entry name" value="TC-AMP_synthase_SUA5"/>
</dbReference>
<evidence type="ECO:0000256" key="10">
    <source>
        <dbReference type="SAM" id="MobiDB-lite"/>
    </source>
</evidence>
<evidence type="ECO:0000259" key="12">
    <source>
        <dbReference type="PROSITE" id="PS51163"/>
    </source>
</evidence>
<organism evidence="13 14">
    <name type="scientific">Sesamum alatum</name>
    <dbReference type="NCBI Taxonomy" id="300844"/>
    <lineage>
        <taxon>Eukaryota</taxon>
        <taxon>Viridiplantae</taxon>
        <taxon>Streptophyta</taxon>
        <taxon>Embryophyta</taxon>
        <taxon>Tracheophyta</taxon>
        <taxon>Spermatophyta</taxon>
        <taxon>Magnoliopsida</taxon>
        <taxon>eudicotyledons</taxon>
        <taxon>Gunneridae</taxon>
        <taxon>Pentapetalae</taxon>
        <taxon>asterids</taxon>
        <taxon>lamiids</taxon>
        <taxon>Lamiales</taxon>
        <taxon>Pedaliaceae</taxon>
        <taxon>Sesamum</taxon>
    </lineage>
</organism>
<dbReference type="InterPro" id="IPR027417">
    <property type="entry name" value="P-loop_NTPase"/>
</dbReference>
<feature type="domain" description="YrdC-like" evidence="12">
    <location>
        <begin position="616"/>
        <end position="857"/>
    </location>
</feature>
<reference evidence="13" key="1">
    <citation type="submission" date="2020-06" db="EMBL/GenBank/DDBJ databases">
        <authorList>
            <person name="Li T."/>
            <person name="Hu X."/>
            <person name="Zhang T."/>
            <person name="Song X."/>
            <person name="Zhang H."/>
            <person name="Dai N."/>
            <person name="Sheng W."/>
            <person name="Hou X."/>
            <person name="Wei L."/>
        </authorList>
    </citation>
    <scope>NUCLEOTIDE SEQUENCE</scope>
    <source>
        <strain evidence="13">3651</strain>
        <tissue evidence="13">Leaf</tissue>
    </source>
</reference>
<dbReference type="GO" id="GO:0005737">
    <property type="term" value="C:cytoplasm"/>
    <property type="evidence" value="ECO:0007669"/>
    <property type="project" value="UniProtKB-SubCell"/>
</dbReference>
<feature type="transmembrane region" description="Helical" evidence="11">
    <location>
        <begin position="361"/>
        <end position="381"/>
    </location>
</feature>
<evidence type="ECO:0000313" key="13">
    <source>
        <dbReference type="EMBL" id="KAK4421537.1"/>
    </source>
</evidence>
<sequence>MRIEEVQSTMKKQRIVTHTHIKGLGLEPNGKAIPLAAGFVSQASAREATDLVVDMIRQKKMVGRALLLVGPPGTGKTTLALGISQELGSKMPDPQIQQPKKLHEIGYRKVAKAIGLQVEIGPTRKASSVSKKSLRKALGVWFERKICPKPLPTQKRRSIESGRNCRSTRSQTERNLLSADSEAIRVAGGWVRDKLLEKECHDIDIAVDDMSGREFCEKVNEYLQSIGKKTHDIGVSPCNPDQSKHLETAVVKLFDVPVVVNLRSEDYNKRTLRISRSLSVPVIDKEKGIQKMNSFFRVIPSTPRVKDQDSEVSTAAAEKDDETMKRMVKIYLKTKPFAGFALLKYLKVERLLRWNVAAKDLPILVIVGMVAYFCFLEQLLARKMDSSAIAISIPFSFVLGLLSAVTSSAMGPRASIRIDPSVHICGFGIAMSETSILVEVLRWRERGRPIRNENEMSNNTRLNPSQAPPPSLIATPSHSSPRSHRHDVKERQPTYRWGGEWYTYQARAIAQEQRSEIKYTNGEHGIIFIPQGREQQTSQQSNEVSRPDKNSRNSGAAPLHHFPACNSPEKLQFFNILQSRREFGGFFAKKMDWSSEKCDGISVEAAKMGLVRPATEDYVEEAVEAVRAGKVIAVPTDTLYGFASNSKSPKEASKPFYRPPLEKIILGIEQSKLVKVFQKSNPNKVFDISSDLVVPEEQLDGSSSPDIRNQGPEIYKSLAICIGDVQDIQRFAVTDYLPHGLLDSLLPGPTNVNFVIVSRGVKYPEKSLNPGLDSIGVRVPDCRFIRGIARGSGSALALTSANLSGKPSSVNVKDFENLWQHCAYIYNGGVLPSGRAGSTVVDLTTVGKYKILRPGSNGSSCSIIRSPMCLWTLRSYLLSTHGSDDVGLPRRGQSQETCSDGRWQRLLTRLIYNATYNLENVLAIEGLLPSDHPRSSANLNLLSQVSKTQPPLASLLSKPTAATVVTLAATVAALAASVAALAASVAAAFTTSVSAAFTTFVAASSASAASVCPPQERSSYLTLFSSQKPTLRLH</sequence>
<dbReference type="PANTHER" id="PTHR17490">
    <property type="entry name" value="SUA5"/>
    <property type="match status" value="1"/>
</dbReference>
<dbReference type="Pfam" id="PF01743">
    <property type="entry name" value="PolyA_pol"/>
    <property type="match status" value="1"/>
</dbReference>
<dbReference type="Pfam" id="PF06068">
    <property type="entry name" value="TIP49"/>
    <property type="match status" value="1"/>
</dbReference>
<dbReference type="PANTHER" id="PTHR17490:SF10">
    <property type="entry name" value="THREONYLCARBAMOYL-AMP SYNTHASE"/>
    <property type="match status" value="1"/>
</dbReference>
<accession>A0AAE1Y116</accession>
<keyword evidence="6" id="KW-0963">Cytoplasm</keyword>
<evidence type="ECO:0000256" key="4">
    <source>
        <dbReference type="ARBA" id="ARBA00012584"/>
    </source>
</evidence>
<feature type="transmembrane region" description="Helical" evidence="11">
    <location>
        <begin position="388"/>
        <end position="409"/>
    </location>
</feature>
<keyword evidence="11" id="KW-0472">Membrane</keyword>
<keyword evidence="11" id="KW-0812">Transmembrane</keyword>
<keyword evidence="14" id="KW-1185">Reference proteome</keyword>
<dbReference type="GO" id="GO:0001680">
    <property type="term" value="P:tRNA 3'-terminal CCA addition"/>
    <property type="evidence" value="ECO:0007669"/>
    <property type="project" value="UniProtKB-ARBA"/>
</dbReference>
<dbReference type="GO" id="GO:0005524">
    <property type="term" value="F:ATP binding"/>
    <property type="evidence" value="ECO:0007669"/>
    <property type="project" value="InterPro"/>
</dbReference>
<feature type="region of interest" description="Disordered" evidence="10">
    <location>
        <begin position="152"/>
        <end position="174"/>
    </location>
</feature>
<feature type="compositionally biased region" description="Polar residues" evidence="10">
    <location>
        <begin position="164"/>
        <end position="174"/>
    </location>
</feature>
<evidence type="ECO:0000256" key="5">
    <source>
        <dbReference type="ARBA" id="ARBA00015492"/>
    </source>
</evidence>
<dbReference type="InterPro" id="IPR002646">
    <property type="entry name" value="PolA_pol_head_dom"/>
</dbReference>
<dbReference type="SUPFAM" id="SSF55821">
    <property type="entry name" value="YrdC/RibB"/>
    <property type="match status" value="2"/>
</dbReference>
<dbReference type="Gene3D" id="3.40.50.300">
    <property type="entry name" value="P-loop containing nucleotide triphosphate hydrolases"/>
    <property type="match status" value="1"/>
</dbReference>
<dbReference type="SUPFAM" id="SSF52540">
    <property type="entry name" value="P-loop containing nucleoside triphosphate hydrolases"/>
    <property type="match status" value="1"/>
</dbReference>
<comment type="similarity">
    <text evidence="3">Belongs to the SUA5 family.</text>
</comment>
<dbReference type="InterPro" id="IPR043519">
    <property type="entry name" value="NT_sf"/>
</dbReference>
<protein>
    <recommendedName>
        <fullName evidence="5">Threonylcarbamoyl-AMP synthase</fullName>
        <ecNumber evidence="4">2.7.7.87</ecNumber>
    </recommendedName>
</protein>
<evidence type="ECO:0000256" key="11">
    <source>
        <dbReference type="SAM" id="Phobius"/>
    </source>
</evidence>
<dbReference type="GO" id="GO:0006450">
    <property type="term" value="P:regulation of translational fidelity"/>
    <property type="evidence" value="ECO:0007669"/>
    <property type="project" value="TreeGrafter"/>
</dbReference>
<dbReference type="InterPro" id="IPR017945">
    <property type="entry name" value="DHBP_synth_RibB-like_a/b_dom"/>
</dbReference>
<comment type="similarity">
    <text evidence="2 9">Belongs to the tRNA nucleotidyltransferase/poly(A) polymerase family.</text>
</comment>
<dbReference type="Gene3D" id="3.30.460.10">
    <property type="entry name" value="Beta Polymerase, domain 2"/>
    <property type="match status" value="1"/>
</dbReference>
<proteinExistence type="inferred from homology"/>
<dbReference type="AlphaFoldDB" id="A0AAE1Y116"/>
<evidence type="ECO:0000313" key="14">
    <source>
        <dbReference type="Proteomes" id="UP001293254"/>
    </source>
</evidence>
<dbReference type="SUPFAM" id="SSF81301">
    <property type="entry name" value="Nucleotidyltransferase"/>
    <property type="match status" value="1"/>
</dbReference>
<dbReference type="Pfam" id="PF01300">
    <property type="entry name" value="Sua5_yciO_yrdC"/>
    <property type="match status" value="1"/>
</dbReference>
<feature type="compositionally biased region" description="Polar residues" evidence="10">
    <location>
        <begin position="533"/>
        <end position="544"/>
    </location>
</feature>
<feature type="region of interest" description="Disordered" evidence="10">
    <location>
        <begin position="451"/>
        <end position="491"/>
    </location>
</feature>
<evidence type="ECO:0000256" key="6">
    <source>
        <dbReference type="ARBA" id="ARBA00022490"/>
    </source>
</evidence>
<dbReference type="GO" id="GO:0003725">
    <property type="term" value="F:double-stranded RNA binding"/>
    <property type="evidence" value="ECO:0007669"/>
    <property type="project" value="InterPro"/>
</dbReference>
<comment type="caution">
    <text evidence="13">The sequence shown here is derived from an EMBL/GenBank/DDBJ whole genome shotgun (WGS) entry which is preliminary data.</text>
</comment>
<dbReference type="InterPro" id="IPR010339">
    <property type="entry name" value="TIP49_P-loop"/>
</dbReference>
<dbReference type="EC" id="2.7.7.87" evidence="4"/>
<name>A0AAE1Y116_9LAMI</name>
<comment type="catalytic activity">
    <reaction evidence="8">
        <text>L-threonine + hydrogencarbonate + ATP = L-threonylcarbamoyladenylate + diphosphate + H2O</text>
        <dbReference type="Rhea" id="RHEA:36407"/>
        <dbReference type="ChEBI" id="CHEBI:15377"/>
        <dbReference type="ChEBI" id="CHEBI:17544"/>
        <dbReference type="ChEBI" id="CHEBI:30616"/>
        <dbReference type="ChEBI" id="CHEBI:33019"/>
        <dbReference type="ChEBI" id="CHEBI:57926"/>
        <dbReference type="ChEBI" id="CHEBI:73682"/>
        <dbReference type="EC" id="2.7.7.87"/>
    </reaction>
</comment>
<keyword evidence="7 9" id="KW-0808">Transferase</keyword>
<evidence type="ECO:0000256" key="9">
    <source>
        <dbReference type="RuleBase" id="RU003953"/>
    </source>
</evidence>